<dbReference type="AlphaFoldDB" id="A0A251VLJ0"/>
<organism evidence="1 2">
    <name type="scientific">Helianthus annuus</name>
    <name type="common">Common sunflower</name>
    <dbReference type="NCBI Taxonomy" id="4232"/>
    <lineage>
        <taxon>Eukaryota</taxon>
        <taxon>Viridiplantae</taxon>
        <taxon>Streptophyta</taxon>
        <taxon>Embryophyta</taxon>
        <taxon>Tracheophyta</taxon>
        <taxon>Spermatophyta</taxon>
        <taxon>Magnoliopsida</taxon>
        <taxon>eudicotyledons</taxon>
        <taxon>Gunneridae</taxon>
        <taxon>Pentapetalae</taxon>
        <taxon>asterids</taxon>
        <taxon>campanulids</taxon>
        <taxon>Asterales</taxon>
        <taxon>Asteraceae</taxon>
        <taxon>Asteroideae</taxon>
        <taxon>Heliantheae alliance</taxon>
        <taxon>Heliantheae</taxon>
        <taxon>Helianthus</taxon>
    </lineage>
</organism>
<keyword evidence="2" id="KW-1185">Reference proteome</keyword>
<accession>A0A251VLJ0</accession>
<evidence type="ECO:0000313" key="1">
    <source>
        <dbReference type="EMBL" id="OTG35862.1"/>
    </source>
</evidence>
<proteinExistence type="predicted"/>
<name>A0A251VLJ0_HELAN</name>
<protein>
    <submittedName>
        <fullName evidence="1">Uncharacterized protein</fullName>
    </submittedName>
</protein>
<dbReference type="Proteomes" id="UP000215914">
    <property type="component" value="Chromosome 1"/>
</dbReference>
<reference evidence="2" key="1">
    <citation type="journal article" date="2017" name="Nature">
        <title>The sunflower genome provides insights into oil metabolism, flowering and Asterid evolution.</title>
        <authorList>
            <person name="Badouin H."/>
            <person name="Gouzy J."/>
            <person name="Grassa C.J."/>
            <person name="Murat F."/>
            <person name="Staton S.E."/>
            <person name="Cottret L."/>
            <person name="Lelandais-Briere C."/>
            <person name="Owens G.L."/>
            <person name="Carrere S."/>
            <person name="Mayjonade B."/>
            <person name="Legrand L."/>
            <person name="Gill N."/>
            <person name="Kane N.C."/>
            <person name="Bowers J.E."/>
            <person name="Hubner S."/>
            <person name="Bellec A."/>
            <person name="Berard A."/>
            <person name="Berges H."/>
            <person name="Blanchet N."/>
            <person name="Boniface M.C."/>
            <person name="Brunel D."/>
            <person name="Catrice O."/>
            <person name="Chaidir N."/>
            <person name="Claudel C."/>
            <person name="Donnadieu C."/>
            <person name="Faraut T."/>
            <person name="Fievet G."/>
            <person name="Helmstetter N."/>
            <person name="King M."/>
            <person name="Knapp S.J."/>
            <person name="Lai Z."/>
            <person name="Le Paslier M.C."/>
            <person name="Lippi Y."/>
            <person name="Lorenzon L."/>
            <person name="Mandel J.R."/>
            <person name="Marage G."/>
            <person name="Marchand G."/>
            <person name="Marquand E."/>
            <person name="Bret-Mestries E."/>
            <person name="Morien E."/>
            <person name="Nambeesan S."/>
            <person name="Nguyen T."/>
            <person name="Pegot-Espagnet P."/>
            <person name="Pouilly N."/>
            <person name="Raftis F."/>
            <person name="Sallet E."/>
            <person name="Schiex T."/>
            <person name="Thomas J."/>
            <person name="Vandecasteele C."/>
            <person name="Vares D."/>
            <person name="Vear F."/>
            <person name="Vautrin S."/>
            <person name="Crespi M."/>
            <person name="Mangin B."/>
            <person name="Burke J.M."/>
            <person name="Salse J."/>
            <person name="Munos S."/>
            <person name="Vincourt P."/>
            <person name="Rieseberg L.H."/>
            <person name="Langlade N.B."/>
        </authorList>
    </citation>
    <scope>NUCLEOTIDE SEQUENCE [LARGE SCALE GENOMIC DNA]</scope>
    <source>
        <strain evidence="2">cv. SF193</strain>
    </source>
</reference>
<dbReference type="InParanoid" id="A0A251VLJ0"/>
<gene>
    <name evidence="1" type="ORF">HannXRQ_Chr01g0001331</name>
</gene>
<sequence>MYIGLDDGGMPQREQCMTAMDEYGTCAQNSRDSNIHKPYPSNGMVYMMSNC</sequence>
<evidence type="ECO:0000313" key="2">
    <source>
        <dbReference type="Proteomes" id="UP000215914"/>
    </source>
</evidence>
<dbReference type="EMBL" id="CM007890">
    <property type="protein sequence ID" value="OTG35862.1"/>
    <property type="molecule type" value="Genomic_DNA"/>
</dbReference>